<dbReference type="EMBL" id="JADJOT010000009">
    <property type="protein sequence ID" value="MBK7954504.1"/>
    <property type="molecule type" value="Genomic_DNA"/>
</dbReference>
<dbReference type="NCBIfam" id="TIGR03300">
    <property type="entry name" value="assembly_YfgL"/>
    <property type="match status" value="1"/>
</dbReference>
<protein>
    <recommendedName>
        <fullName evidence="4">Outer membrane protein assembly factor BamB</fullName>
    </recommendedName>
</protein>
<dbReference type="SUPFAM" id="SSF50998">
    <property type="entry name" value="Quinoprotein alcohol dehydrogenase-like"/>
    <property type="match status" value="1"/>
</dbReference>
<comment type="similarity">
    <text evidence="4">Belongs to the BamB family.</text>
</comment>
<dbReference type="InterPro" id="IPR015943">
    <property type="entry name" value="WD40/YVTN_repeat-like_dom_sf"/>
</dbReference>
<name>A0A935TB34_9PROT</name>
<evidence type="ECO:0000256" key="4">
    <source>
        <dbReference type="HAMAP-Rule" id="MF_00923"/>
    </source>
</evidence>
<dbReference type="GO" id="GO:0009279">
    <property type="term" value="C:cell outer membrane"/>
    <property type="evidence" value="ECO:0007669"/>
    <property type="project" value="UniProtKB-SubCell"/>
</dbReference>
<keyword evidence="4" id="KW-0449">Lipoprotein</keyword>
<dbReference type="PANTHER" id="PTHR34512:SF30">
    <property type="entry name" value="OUTER MEMBRANE PROTEIN ASSEMBLY FACTOR BAMB"/>
    <property type="match status" value="1"/>
</dbReference>
<dbReference type="Pfam" id="PF13360">
    <property type="entry name" value="PQQ_2"/>
    <property type="match status" value="1"/>
</dbReference>
<dbReference type="AlphaFoldDB" id="A0A935TB34"/>
<dbReference type="GO" id="GO:0051205">
    <property type="term" value="P:protein insertion into membrane"/>
    <property type="evidence" value="ECO:0007669"/>
    <property type="project" value="UniProtKB-UniRule"/>
</dbReference>
<evidence type="ECO:0000259" key="6">
    <source>
        <dbReference type="Pfam" id="PF13360"/>
    </source>
</evidence>
<feature type="chain" id="PRO_5037849320" description="Outer membrane protein assembly factor BamB" evidence="5">
    <location>
        <begin position="24"/>
        <end position="381"/>
    </location>
</feature>
<evidence type="ECO:0000256" key="1">
    <source>
        <dbReference type="ARBA" id="ARBA00022729"/>
    </source>
</evidence>
<comment type="function">
    <text evidence="4">Part of the outer membrane protein assembly complex, which is involved in assembly and insertion of beta-barrel proteins into the outer membrane.</text>
</comment>
<sequence>MKHSALTAAVLSLSLAGCSMLDALNPFSGSSGPKMAELQPIQATIEVRTLWAADVGKAGDHTFVPAVVGASVYAAARDGTVVRLDNGLQVWKIQAEQPLAGGVGADERMVVVGTAKGELFAYAAVDGSLRWKARASSEIVAPPAVTANLVVVRSGDHRLSAYDPVDGKRKWVYQRPSTPLSLRVTAPPIVVEKYVFAGFPGGKLIAVSADNGAPLWEGAVALPKGATELDRVADVTSVPVIDGRMICAAAFQGRVSCFDLGNGNLIWSRDISSAAGVAIDSRYVYVSDDKGAVHALDKASGASLWKQDKLFLRRLTAPLPMRNLVAVADVQGVVHFLSRDDGAFLARQATDGSAVRAPLQTLGINLLTQTANGRVLAIEPQ</sequence>
<evidence type="ECO:0000256" key="2">
    <source>
        <dbReference type="ARBA" id="ARBA00023136"/>
    </source>
</evidence>
<proteinExistence type="inferred from homology"/>
<dbReference type="InterPro" id="IPR018391">
    <property type="entry name" value="PQQ_b-propeller_rpt"/>
</dbReference>
<accession>A0A935TB34</accession>
<dbReference type="PROSITE" id="PS51257">
    <property type="entry name" value="PROKAR_LIPOPROTEIN"/>
    <property type="match status" value="1"/>
</dbReference>
<evidence type="ECO:0000256" key="3">
    <source>
        <dbReference type="ARBA" id="ARBA00023237"/>
    </source>
</evidence>
<dbReference type="Proteomes" id="UP000706151">
    <property type="component" value="Unassembled WGS sequence"/>
</dbReference>
<gene>
    <name evidence="4 7" type="primary">bamB</name>
    <name evidence="7" type="ORF">IPK02_11395</name>
</gene>
<comment type="subcellular location">
    <subcellularLocation>
        <location evidence="4">Cell outer membrane</location>
        <topology evidence="4">Lipid-anchor</topology>
    </subcellularLocation>
</comment>
<feature type="domain" description="Pyrrolo-quinoline quinone repeat" evidence="6">
    <location>
        <begin position="77"/>
        <end position="307"/>
    </location>
</feature>
<dbReference type="InterPro" id="IPR002372">
    <property type="entry name" value="PQQ_rpt_dom"/>
</dbReference>
<keyword evidence="1 4" id="KW-0732">Signal</keyword>
<evidence type="ECO:0000313" key="7">
    <source>
        <dbReference type="EMBL" id="MBK7954504.1"/>
    </source>
</evidence>
<organism evidence="7 8">
    <name type="scientific">Candidatus Accumulibacter affinis</name>
    <dbReference type="NCBI Taxonomy" id="2954384"/>
    <lineage>
        <taxon>Bacteria</taxon>
        <taxon>Pseudomonadati</taxon>
        <taxon>Pseudomonadota</taxon>
        <taxon>Betaproteobacteria</taxon>
        <taxon>Candidatus Accumulibacter</taxon>
    </lineage>
</organism>
<evidence type="ECO:0000256" key="5">
    <source>
        <dbReference type="SAM" id="SignalP"/>
    </source>
</evidence>
<dbReference type="Gene3D" id="2.130.10.10">
    <property type="entry name" value="YVTN repeat-like/Quinoprotein amine dehydrogenase"/>
    <property type="match status" value="1"/>
</dbReference>
<comment type="subunit">
    <text evidence="4">Part of the Bam complex.</text>
</comment>
<dbReference type="PANTHER" id="PTHR34512">
    <property type="entry name" value="CELL SURFACE PROTEIN"/>
    <property type="match status" value="1"/>
</dbReference>
<dbReference type="InterPro" id="IPR011047">
    <property type="entry name" value="Quinoprotein_ADH-like_sf"/>
</dbReference>
<keyword evidence="3 4" id="KW-0998">Cell outer membrane</keyword>
<dbReference type="HAMAP" id="MF_00923">
    <property type="entry name" value="OM_assembly_BamB"/>
    <property type="match status" value="1"/>
</dbReference>
<evidence type="ECO:0000313" key="8">
    <source>
        <dbReference type="Proteomes" id="UP000706151"/>
    </source>
</evidence>
<dbReference type="GO" id="GO:0043165">
    <property type="term" value="P:Gram-negative-bacterium-type cell outer membrane assembly"/>
    <property type="evidence" value="ECO:0007669"/>
    <property type="project" value="UniProtKB-UniRule"/>
</dbReference>
<dbReference type="InterPro" id="IPR017687">
    <property type="entry name" value="BamB"/>
</dbReference>
<feature type="signal peptide" evidence="5">
    <location>
        <begin position="1"/>
        <end position="23"/>
    </location>
</feature>
<keyword evidence="4" id="KW-0564">Palmitate</keyword>
<reference evidence="7 8" key="1">
    <citation type="submission" date="2020-10" db="EMBL/GenBank/DDBJ databases">
        <title>Connecting structure to function with the recovery of over 1000 high-quality activated sludge metagenome-assembled genomes encoding full-length rRNA genes using long-read sequencing.</title>
        <authorList>
            <person name="Singleton C.M."/>
            <person name="Petriglieri F."/>
            <person name="Kristensen J.M."/>
            <person name="Kirkegaard R.H."/>
            <person name="Michaelsen T.Y."/>
            <person name="Andersen M.H."/>
            <person name="Karst S.M."/>
            <person name="Dueholm M.S."/>
            <person name="Nielsen P.H."/>
            <person name="Albertsen M."/>
        </authorList>
    </citation>
    <scope>NUCLEOTIDE SEQUENCE [LARGE SCALE GENOMIC DNA]</scope>
    <source>
        <strain evidence="7">Fred_18-Q3-R57-64_BAT3C.720</strain>
    </source>
</reference>
<comment type="caution">
    <text evidence="7">The sequence shown here is derived from an EMBL/GenBank/DDBJ whole genome shotgun (WGS) entry which is preliminary data.</text>
</comment>
<keyword evidence="2 4" id="KW-0472">Membrane</keyword>
<dbReference type="SMART" id="SM00564">
    <property type="entry name" value="PQQ"/>
    <property type="match status" value="7"/>
</dbReference>